<dbReference type="Proteomes" id="UP000618754">
    <property type="component" value="Unassembled WGS sequence"/>
</dbReference>
<comment type="caution">
    <text evidence="2">The sequence shown here is derived from an EMBL/GenBank/DDBJ whole genome shotgun (WGS) entry which is preliminary data.</text>
</comment>
<name>A0ABR7X4I1_9SPHI</name>
<feature type="compositionally biased region" description="Polar residues" evidence="1">
    <location>
        <begin position="1"/>
        <end position="18"/>
    </location>
</feature>
<feature type="compositionally biased region" description="Basic and acidic residues" evidence="1">
    <location>
        <begin position="50"/>
        <end position="63"/>
    </location>
</feature>
<dbReference type="RefSeq" id="WP_191175362.1">
    <property type="nucleotide sequence ID" value="NZ_JACWMW010000002.1"/>
</dbReference>
<evidence type="ECO:0000313" key="3">
    <source>
        <dbReference type="Proteomes" id="UP000618754"/>
    </source>
</evidence>
<evidence type="ECO:0000313" key="2">
    <source>
        <dbReference type="EMBL" id="MBD1385489.1"/>
    </source>
</evidence>
<sequence>MNTPDSSNPGNNLSSVGQPNDPIVNAEEQYVITNNDDAEKVTNKDSTVSDAEKVTEKASESEKVAPQPPPENL</sequence>
<proteinExistence type="predicted"/>
<gene>
    <name evidence="2" type="ORF">IDJ75_09395</name>
</gene>
<accession>A0ABR7X4I1</accession>
<protein>
    <submittedName>
        <fullName evidence="2">Uncharacterized protein</fullName>
    </submittedName>
</protein>
<evidence type="ECO:0000256" key="1">
    <source>
        <dbReference type="SAM" id="MobiDB-lite"/>
    </source>
</evidence>
<keyword evidence="3" id="KW-1185">Reference proteome</keyword>
<reference evidence="2 3" key="1">
    <citation type="submission" date="2020-09" db="EMBL/GenBank/DDBJ databases">
        <title>Novel species of Mucilaginibacter isolated from a glacier on the Tibetan Plateau.</title>
        <authorList>
            <person name="Liu Q."/>
            <person name="Xin Y.-H."/>
        </authorList>
    </citation>
    <scope>NUCLEOTIDE SEQUENCE [LARGE SCALE GENOMIC DNA]</scope>
    <source>
        <strain evidence="2 3">CGMCC 1.13878</strain>
    </source>
</reference>
<organism evidence="2 3">
    <name type="scientific">Mucilaginibacter rigui</name>
    <dbReference type="NCBI Taxonomy" id="534635"/>
    <lineage>
        <taxon>Bacteria</taxon>
        <taxon>Pseudomonadati</taxon>
        <taxon>Bacteroidota</taxon>
        <taxon>Sphingobacteriia</taxon>
        <taxon>Sphingobacteriales</taxon>
        <taxon>Sphingobacteriaceae</taxon>
        <taxon>Mucilaginibacter</taxon>
    </lineage>
</organism>
<feature type="region of interest" description="Disordered" evidence="1">
    <location>
        <begin position="1"/>
        <end position="73"/>
    </location>
</feature>
<dbReference type="EMBL" id="JACWMW010000002">
    <property type="protein sequence ID" value="MBD1385489.1"/>
    <property type="molecule type" value="Genomic_DNA"/>
</dbReference>